<feature type="non-terminal residue" evidence="2">
    <location>
        <position position="140"/>
    </location>
</feature>
<reference evidence="2" key="1">
    <citation type="submission" date="2018-05" db="EMBL/GenBank/DDBJ databases">
        <authorList>
            <person name="Lanie J.A."/>
            <person name="Ng W.-L."/>
            <person name="Kazmierczak K.M."/>
            <person name="Andrzejewski T.M."/>
            <person name="Davidsen T.M."/>
            <person name="Wayne K.J."/>
            <person name="Tettelin H."/>
            <person name="Glass J.I."/>
            <person name="Rusch D."/>
            <person name="Podicherti R."/>
            <person name="Tsui H.-C.T."/>
            <person name="Winkler M.E."/>
        </authorList>
    </citation>
    <scope>NUCLEOTIDE SEQUENCE</scope>
</reference>
<protein>
    <submittedName>
        <fullName evidence="2">Uncharacterized protein</fullName>
    </submittedName>
</protein>
<gene>
    <name evidence="2" type="ORF">METZ01_LOCUS355845</name>
</gene>
<dbReference type="Pfam" id="PF04219">
    <property type="entry name" value="DUF413"/>
    <property type="match status" value="1"/>
</dbReference>
<feature type="region of interest" description="Disordered" evidence="1">
    <location>
        <begin position="85"/>
        <end position="140"/>
    </location>
</feature>
<organism evidence="2">
    <name type="scientific">marine metagenome</name>
    <dbReference type="NCBI Taxonomy" id="408172"/>
    <lineage>
        <taxon>unclassified sequences</taxon>
        <taxon>metagenomes</taxon>
        <taxon>ecological metagenomes</taxon>
    </lineage>
</organism>
<evidence type="ECO:0000313" key="2">
    <source>
        <dbReference type="EMBL" id="SVD02991.1"/>
    </source>
</evidence>
<accession>A0A382S226</accession>
<sequence length="140" mass="16023">MESFTEEEASILVQYGAAFQRLTSGERKPETEAQKRFIKVARGQCSPVTKYERAWRKYLDQSDFSPMKTFSSILSLITENSIEQTPNVPFKSSKSKPNKKKKKRTKLNPEQGKKVYPNISDILNPHNGPWKEKAILGSNE</sequence>
<dbReference type="AlphaFoldDB" id="A0A382S226"/>
<dbReference type="InterPro" id="IPR007335">
    <property type="entry name" value="DUF413"/>
</dbReference>
<evidence type="ECO:0000256" key="1">
    <source>
        <dbReference type="SAM" id="MobiDB-lite"/>
    </source>
</evidence>
<proteinExistence type="predicted"/>
<name>A0A382S226_9ZZZZ</name>
<feature type="compositionally biased region" description="Basic residues" evidence="1">
    <location>
        <begin position="93"/>
        <end position="106"/>
    </location>
</feature>
<dbReference type="EMBL" id="UINC01125276">
    <property type="protein sequence ID" value="SVD02991.1"/>
    <property type="molecule type" value="Genomic_DNA"/>
</dbReference>